<organism evidence="1 2">
    <name type="scientific">Ignelater luminosus</name>
    <name type="common">Cucubano</name>
    <name type="synonym">Pyrophorus luminosus</name>
    <dbReference type="NCBI Taxonomy" id="2038154"/>
    <lineage>
        <taxon>Eukaryota</taxon>
        <taxon>Metazoa</taxon>
        <taxon>Ecdysozoa</taxon>
        <taxon>Arthropoda</taxon>
        <taxon>Hexapoda</taxon>
        <taxon>Insecta</taxon>
        <taxon>Pterygota</taxon>
        <taxon>Neoptera</taxon>
        <taxon>Endopterygota</taxon>
        <taxon>Coleoptera</taxon>
        <taxon>Polyphaga</taxon>
        <taxon>Elateriformia</taxon>
        <taxon>Elateroidea</taxon>
        <taxon>Elateridae</taxon>
        <taxon>Agrypninae</taxon>
        <taxon>Pyrophorini</taxon>
        <taxon>Ignelater</taxon>
    </lineage>
</organism>
<dbReference type="Proteomes" id="UP000801492">
    <property type="component" value="Unassembled WGS sequence"/>
</dbReference>
<dbReference type="EMBL" id="VTPC01082994">
    <property type="protein sequence ID" value="KAF2887531.1"/>
    <property type="molecule type" value="Genomic_DNA"/>
</dbReference>
<comment type="caution">
    <text evidence="1">The sequence shown here is derived from an EMBL/GenBank/DDBJ whole genome shotgun (WGS) entry which is preliminary data.</text>
</comment>
<keyword evidence="2" id="KW-1185">Reference proteome</keyword>
<gene>
    <name evidence="1" type="ORF">ILUMI_18642</name>
</gene>
<dbReference type="AlphaFoldDB" id="A0A8K0CM47"/>
<name>A0A8K0CM47_IGNLU</name>
<proteinExistence type="predicted"/>
<evidence type="ECO:0000313" key="1">
    <source>
        <dbReference type="EMBL" id="KAF2887531.1"/>
    </source>
</evidence>
<dbReference type="OrthoDB" id="6776294at2759"/>
<sequence length="89" mass="10199">IKRLAAIEGSSIACLTKRIMKYLLKDEVCALCSWKGKDKIPFEKTKTMDIIYQAAKTSFPTDGENDLLIANPAKNWLKMARCRLKRQKH</sequence>
<evidence type="ECO:0000313" key="2">
    <source>
        <dbReference type="Proteomes" id="UP000801492"/>
    </source>
</evidence>
<protein>
    <recommendedName>
        <fullName evidence="3">DUF4806 domain-containing protein</fullName>
    </recommendedName>
</protein>
<feature type="non-terminal residue" evidence="1">
    <location>
        <position position="89"/>
    </location>
</feature>
<evidence type="ECO:0008006" key="3">
    <source>
        <dbReference type="Google" id="ProtNLM"/>
    </source>
</evidence>
<accession>A0A8K0CM47</accession>
<reference evidence="1" key="1">
    <citation type="submission" date="2019-08" db="EMBL/GenBank/DDBJ databases">
        <title>The genome of the North American firefly Photinus pyralis.</title>
        <authorList>
            <consortium name="Photinus pyralis genome working group"/>
            <person name="Fallon T.R."/>
            <person name="Sander Lower S.E."/>
            <person name="Weng J.-K."/>
        </authorList>
    </citation>
    <scope>NUCLEOTIDE SEQUENCE</scope>
    <source>
        <strain evidence="1">TRF0915ILg1</strain>
        <tissue evidence="1">Whole body</tissue>
    </source>
</reference>